<sequence length="116" mass="12430">MSIFKVERKILILCGIYFLLAVCSLVARATADSFFLKNFDREKIPLMIMAAAVVSSVLAVFITYLCGRFQVYGAMKLAMGALAAAMAGVVIAVYFASGSVVAVITYMVCDVVVVTP</sequence>
<keyword evidence="1" id="KW-1133">Transmembrane helix</keyword>
<keyword evidence="1" id="KW-0812">Transmembrane</keyword>
<evidence type="ECO:0000313" key="2">
    <source>
        <dbReference type="EMBL" id="SVB85548.1"/>
    </source>
</evidence>
<feature type="transmembrane region" description="Helical" evidence="1">
    <location>
        <begin position="77"/>
        <end position="108"/>
    </location>
</feature>
<evidence type="ECO:0000256" key="1">
    <source>
        <dbReference type="SAM" id="Phobius"/>
    </source>
</evidence>
<organism evidence="2">
    <name type="scientific">marine metagenome</name>
    <dbReference type="NCBI Taxonomy" id="408172"/>
    <lineage>
        <taxon>unclassified sequences</taxon>
        <taxon>metagenomes</taxon>
        <taxon>ecological metagenomes</taxon>
    </lineage>
</organism>
<dbReference type="AlphaFoldDB" id="A0A382HE03"/>
<feature type="non-terminal residue" evidence="2">
    <location>
        <position position="116"/>
    </location>
</feature>
<proteinExistence type="predicted"/>
<feature type="transmembrane region" description="Helical" evidence="1">
    <location>
        <begin position="44"/>
        <end position="65"/>
    </location>
</feature>
<name>A0A382HE03_9ZZZZ</name>
<keyword evidence="1" id="KW-0472">Membrane</keyword>
<protein>
    <submittedName>
        <fullName evidence="2">Uncharacterized protein</fullName>
    </submittedName>
</protein>
<gene>
    <name evidence="2" type="ORF">METZ01_LOCUS238402</name>
</gene>
<dbReference type="EMBL" id="UINC01060732">
    <property type="protein sequence ID" value="SVB85548.1"/>
    <property type="molecule type" value="Genomic_DNA"/>
</dbReference>
<accession>A0A382HE03</accession>
<reference evidence="2" key="1">
    <citation type="submission" date="2018-05" db="EMBL/GenBank/DDBJ databases">
        <authorList>
            <person name="Lanie J.A."/>
            <person name="Ng W.-L."/>
            <person name="Kazmierczak K.M."/>
            <person name="Andrzejewski T.M."/>
            <person name="Davidsen T.M."/>
            <person name="Wayne K.J."/>
            <person name="Tettelin H."/>
            <person name="Glass J.I."/>
            <person name="Rusch D."/>
            <person name="Podicherti R."/>
            <person name="Tsui H.-C.T."/>
            <person name="Winkler M.E."/>
        </authorList>
    </citation>
    <scope>NUCLEOTIDE SEQUENCE</scope>
</reference>